<reference evidence="2 3" key="1">
    <citation type="submission" date="2018-12" db="EMBL/GenBank/DDBJ databases">
        <title>Complete genome sequence of Flaviflexus salsibiostraticola KCTC 33148.</title>
        <authorList>
            <person name="Bae J.-W."/>
        </authorList>
    </citation>
    <scope>NUCLEOTIDE SEQUENCE [LARGE SCALE GENOMIC DNA]</scope>
    <source>
        <strain evidence="2 3">KCTC 33148</strain>
    </source>
</reference>
<dbReference type="InterPro" id="IPR005149">
    <property type="entry name" value="Tscrpt_reg_PadR_N"/>
</dbReference>
<protein>
    <submittedName>
        <fullName evidence="2">PadR family transcriptional regulator</fullName>
    </submittedName>
</protein>
<name>A0A3Q8WVK0_9ACTO</name>
<dbReference type="EMBL" id="CP034438">
    <property type="protein sequence ID" value="AZN30918.1"/>
    <property type="molecule type" value="Genomic_DNA"/>
</dbReference>
<evidence type="ECO:0000313" key="3">
    <source>
        <dbReference type="Proteomes" id="UP000270021"/>
    </source>
</evidence>
<dbReference type="InterPro" id="IPR036390">
    <property type="entry name" value="WH_DNA-bd_sf"/>
</dbReference>
<dbReference type="InterPro" id="IPR036388">
    <property type="entry name" value="WH-like_DNA-bd_sf"/>
</dbReference>
<dbReference type="Proteomes" id="UP000270021">
    <property type="component" value="Chromosome"/>
</dbReference>
<dbReference type="OrthoDB" id="122286at2"/>
<dbReference type="Pfam" id="PF03551">
    <property type="entry name" value="PadR"/>
    <property type="match status" value="1"/>
</dbReference>
<dbReference type="InterPro" id="IPR052509">
    <property type="entry name" value="Metal_resp_DNA-bind_regulator"/>
</dbReference>
<accession>A0A3Q8WVK0</accession>
<dbReference type="SUPFAM" id="SSF46785">
    <property type="entry name" value="Winged helix' DNA-binding domain"/>
    <property type="match status" value="1"/>
</dbReference>
<dbReference type="RefSeq" id="WP_126042083.1">
    <property type="nucleotide sequence ID" value="NZ_CP034438.1"/>
</dbReference>
<feature type="domain" description="Transcription regulator PadR N-terminal" evidence="1">
    <location>
        <begin position="17"/>
        <end position="88"/>
    </location>
</feature>
<proteinExistence type="predicted"/>
<organism evidence="2 3">
    <name type="scientific">Flaviflexus salsibiostraticola</name>
    <dbReference type="NCBI Taxonomy" id="1282737"/>
    <lineage>
        <taxon>Bacteria</taxon>
        <taxon>Bacillati</taxon>
        <taxon>Actinomycetota</taxon>
        <taxon>Actinomycetes</taxon>
        <taxon>Actinomycetales</taxon>
        <taxon>Actinomycetaceae</taxon>
        <taxon>Flaviflexus</taxon>
    </lineage>
</organism>
<evidence type="ECO:0000313" key="2">
    <source>
        <dbReference type="EMBL" id="AZN30918.1"/>
    </source>
</evidence>
<keyword evidence="3" id="KW-1185">Reference proteome</keyword>
<dbReference type="PANTHER" id="PTHR33169:SF14">
    <property type="entry name" value="TRANSCRIPTIONAL REGULATOR RV3488"/>
    <property type="match status" value="1"/>
</dbReference>
<dbReference type="PANTHER" id="PTHR33169">
    <property type="entry name" value="PADR-FAMILY TRANSCRIPTIONAL REGULATOR"/>
    <property type="match status" value="1"/>
</dbReference>
<dbReference type="KEGG" id="fsl:EJO69_11850"/>
<evidence type="ECO:0000259" key="1">
    <source>
        <dbReference type="Pfam" id="PF03551"/>
    </source>
</evidence>
<dbReference type="Gene3D" id="1.10.10.10">
    <property type="entry name" value="Winged helix-like DNA-binding domain superfamily/Winged helix DNA-binding domain"/>
    <property type="match status" value="1"/>
</dbReference>
<gene>
    <name evidence="2" type="ORF">EJO69_11850</name>
</gene>
<dbReference type="AlphaFoldDB" id="A0A3Q8WVK0"/>
<sequence length="109" mass="11972">MAKKVSQLRRGVLELAILALLGRGEKYGGEVVDDLARRDGLEAGPGTVYPLLTRLGTAGYVETFWEESPSGPPRKYYRLTHAGSAQLSDQRDTWRSLVSSMDELMEASA</sequence>